<feature type="signal peptide" evidence="1">
    <location>
        <begin position="1"/>
        <end position="21"/>
    </location>
</feature>
<comment type="caution">
    <text evidence="2">The sequence shown here is derived from an EMBL/GenBank/DDBJ whole genome shotgun (WGS) entry which is preliminary data.</text>
</comment>
<gene>
    <name evidence="2" type="ORF">NCTC13063_00938</name>
</gene>
<accession>A0AAQ1UH71</accession>
<evidence type="ECO:0000313" key="2">
    <source>
        <dbReference type="EMBL" id="SUB79669.1"/>
    </source>
</evidence>
<proteinExistence type="predicted"/>
<dbReference type="AlphaFoldDB" id="A0AAQ1UH71"/>
<dbReference type="PROSITE" id="PS51257">
    <property type="entry name" value="PROKAR_LIPOPROTEIN"/>
    <property type="match status" value="1"/>
</dbReference>
<dbReference type="EMBL" id="UGTJ01000001">
    <property type="protein sequence ID" value="SUB79669.1"/>
    <property type="molecule type" value="Genomic_DNA"/>
</dbReference>
<dbReference type="Proteomes" id="UP000255283">
    <property type="component" value="Unassembled WGS sequence"/>
</dbReference>
<evidence type="ECO:0000256" key="1">
    <source>
        <dbReference type="SAM" id="SignalP"/>
    </source>
</evidence>
<organism evidence="2 3">
    <name type="scientific">Segatella buccae</name>
    <dbReference type="NCBI Taxonomy" id="28126"/>
    <lineage>
        <taxon>Bacteria</taxon>
        <taxon>Pseudomonadati</taxon>
        <taxon>Bacteroidota</taxon>
        <taxon>Bacteroidia</taxon>
        <taxon>Bacteroidales</taxon>
        <taxon>Prevotellaceae</taxon>
        <taxon>Segatella</taxon>
    </lineage>
</organism>
<dbReference type="RefSeq" id="WP_115153398.1">
    <property type="nucleotide sequence ID" value="NZ_CALLWX010000020.1"/>
</dbReference>
<reference evidence="2 3" key="1">
    <citation type="submission" date="2018-06" db="EMBL/GenBank/DDBJ databases">
        <authorList>
            <consortium name="Pathogen Informatics"/>
            <person name="Doyle S."/>
        </authorList>
    </citation>
    <scope>NUCLEOTIDE SEQUENCE [LARGE SCALE GENOMIC DNA]</scope>
    <source>
        <strain evidence="2 3">NCTC13063</strain>
    </source>
</reference>
<protein>
    <recommendedName>
        <fullName evidence="4">Hepatitis A virus cellular receptor 1</fullName>
    </recommendedName>
</protein>
<evidence type="ECO:0000313" key="3">
    <source>
        <dbReference type="Proteomes" id="UP000255283"/>
    </source>
</evidence>
<keyword evidence="1" id="KW-0732">Signal</keyword>
<sequence length="179" mass="20727">MKKLTAIFAMALMLPMSLLFVSCDEDAEVAYHLDGAWRGNMYVKTAYGGRTYTATYSEIEFYSGYNSGTGVWVDYYSGAPYDYVANHIRWAVRDGNIYIHFVEENIDAIISNYSLGTYDFSGRLEVRDGDYANFHLTHISSPNWSDYRYGWEYWSKQQTYFDGTRASSTREIPVRLFVK</sequence>
<name>A0AAQ1UH71_9BACT</name>
<feature type="chain" id="PRO_5043018305" description="Hepatitis A virus cellular receptor 1" evidence="1">
    <location>
        <begin position="22"/>
        <end position="179"/>
    </location>
</feature>
<evidence type="ECO:0008006" key="4">
    <source>
        <dbReference type="Google" id="ProtNLM"/>
    </source>
</evidence>